<dbReference type="InterPro" id="IPR036638">
    <property type="entry name" value="HLH_DNA-bd_sf"/>
</dbReference>
<gene>
    <name evidence="2" type="ORF">CU097_000177</name>
</gene>
<dbReference type="EMBL" id="PJQL01003865">
    <property type="protein sequence ID" value="RCH80531.1"/>
    <property type="molecule type" value="Genomic_DNA"/>
</dbReference>
<dbReference type="Proteomes" id="UP000252139">
    <property type="component" value="Unassembled WGS sequence"/>
</dbReference>
<dbReference type="STRING" id="86630.A0A367ISR9"/>
<dbReference type="GO" id="GO:0046983">
    <property type="term" value="F:protein dimerization activity"/>
    <property type="evidence" value="ECO:0007669"/>
    <property type="project" value="InterPro"/>
</dbReference>
<accession>A0A367ISR9</accession>
<reference evidence="2 3" key="1">
    <citation type="journal article" date="2018" name="G3 (Bethesda)">
        <title>Phylogenetic and Phylogenomic Definition of Rhizopus Species.</title>
        <authorList>
            <person name="Gryganskyi A.P."/>
            <person name="Golan J."/>
            <person name="Dolatabadi S."/>
            <person name="Mondo S."/>
            <person name="Robb S."/>
            <person name="Idnurm A."/>
            <person name="Muszewska A."/>
            <person name="Steczkiewicz K."/>
            <person name="Masonjones S."/>
            <person name="Liao H.L."/>
            <person name="Gajdeczka M.T."/>
            <person name="Anike F."/>
            <person name="Vuek A."/>
            <person name="Anishchenko I.M."/>
            <person name="Voigt K."/>
            <person name="de Hoog G.S."/>
            <person name="Smith M.E."/>
            <person name="Heitman J."/>
            <person name="Vilgalys R."/>
            <person name="Stajich J.E."/>
        </authorList>
    </citation>
    <scope>NUCLEOTIDE SEQUENCE [LARGE SCALE GENOMIC DNA]</scope>
    <source>
        <strain evidence="2 3">CBS 357.93</strain>
    </source>
</reference>
<evidence type="ECO:0000313" key="2">
    <source>
        <dbReference type="EMBL" id="RCH80531.1"/>
    </source>
</evidence>
<proteinExistence type="predicted"/>
<dbReference type="AlphaFoldDB" id="A0A367ISR9"/>
<dbReference type="Gene3D" id="4.10.280.10">
    <property type="entry name" value="Helix-loop-helix DNA-binding domain"/>
    <property type="match status" value="1"/>
</dbReference>
<feature type="domain" description="BHLH" evidence="1">
    <location>
        <begin position="259"/>
        <end position="290"/>
    </location>
</feature>
<dbReference type="SUPFAM" id="SSF47459">
    <property type="entry name" value="HLH, helix-loop-helix DNA-binding domain"/>
    <property type="match status" value="1"/>
</dbReference>
<dbReference type="Pfam" id="PF00010">
    <property type="entry name" value="HLH"/>
    <property type="match status" value="1"/>
</dbReference>
<comment type="caution">
    <text evidence="2">The sequence shown here is derived from an EMBL/GenBank/DDBJ whole genome shotgun (WGS) entry which is preliminary data.</text>
</comment>
<keyword evidence="3" id="KW-1185">Reference proteome</keyword>
<dbReference type="PROSITE" id="PS50888">
    <property type="entry name" value="BHLH"/>
    <property type="match status" value="1"/>
</dbReference>
<sequence>MVPDLFHKNNITDFAFDPSTEYNDSMIDCFTIRENKANNQHIESMDNYITKQHNYTQIAQTDQSPSRGYFSPLSSPVLPLELSSIDNENVLLLTQQLALVEAQQSLLREQLIQEDLESAEKSVYRTDQVLIQRQQQRQQEQQQEQQQEHQGSPLQYNAHVYPASATPASLMNLDHRLYSTPTMIGAPVDMHLSDQPIPIEQHISYNKNHKFEAVKNETHLSAKRTMSPRALKPLISPYLQLDQRGLQFLNSGGVPVIDHRRSAHKVAEQRRRDTLKQSFDELRGEIVELL</sequence>
<protein>
    <recommendedName>
        <fullName evidence="1">BHLH domain-containing protein</fullName>
    </recommendedName>
</protein>
<dbReference type="OrthoDB" id="5344169at2759"/>
<name>A0A367ISR9_RHIAZ</name>
<dbReference type="InterPro" id="IPR011598">
    <property type="entry name" value="bHLH_dom"/>
</dbReference>
<organism evidence="2 3">
    <name type="scientific">Rhizopus azygosporus</name>
    <name type="common">Rhizopus microsporus var. azygosporus</name>
    <dbReference type="NCBI Taxonomy" id="86630"/>
    <lineage>
        <taxon>Eukaryota</taxon>
        <taxon>Fungi</taxon>
        <taxon>Fungi incertae sedis</taxon>
        <taxon>Mucoromycota</taxon>
        <taxon>Mucoromycotina</taxon>
        <taxon>Mucoromycetes</taxon>
        <taxon>Mucorales</taxon>
        <taxon>Mucorineae</taxon>
        <taxon>Rhizopodaceae</taxon>
        <taxon>Rhizopus</taxon>
    </lineage>
</organism>
<evidence type="ECO:0000313" key="3">
    <source>
        <dbReference type="Proteomes" id="UP000252139"/>
    </source>
</evidence>
<feature type="non-terminal residue" evidence="2">
    <location>
        <position position="290"/>
    </location>
</feature>
<evidence type="ECO:0000259" key="1">
    <source>
        <dbReference type="PROSITE" id="PS50888"/>
    </source>
</evidence>